<dbReference type="SMART" id="SM00382">
    <property type="entry name" value="AAA"/>
    <property type="match status" value="2"/>
</dbReference>
<dbReference type="PROSITE" id="PS00211">
    <property type="entry name" value="ABC_TRANSPORTER_1"/>
    <property type="match status" value="1"/>
</dbReference>
<dbReference type="InterPro" id="IPR027417">
    <property type="entry name" value="P-loop_NTPase"/>
</dbReference>
<evidence type="ECO:0000256" key="2">
    <source>
        <dbReference type="ARBA" id="ARBA00022840"/>
    </source>
</evidence>
<protein>
    <submittedName>
        <fullName evidence="4">Molybdate ABC transporter ATP-binding protein ModF</fullName>
    </submittedName>
</protein>
<dbReference type="PROSITE" id="PS50893">
    <property type="entry name" value="ABC_TRANSPORTER_2"/>
    <property type="match status" value="2"/>
</dbReference>
<dbReference type="PANTHER" id="PTHR43158">
    <property type="entry name" value="SKFA PEPTIDE EXPORT ATP-BINDING PROTEIN SKFE"/>
    <property type="match status" value="1"/>
</dbReference>
<evidence type="ECO:0000313" key="5">
    <source>
        <dbReference type="Proteomes" id="UP000219285"/>
    </source>
</evidence>
<organism evidence="4 5">
    <name type="scientific">Alteromonas pelagimontana</name>
    <dbReference type="NCBI Taxonomy" id="1858656"/>
    <lineage>
        <taxon>Bacteria</taxon>
        <taxon>Pseudomonadati</taxon>
        <taxon>Pseudomonadota</taxon>
        <taxon>Gammaproteobacteria</taxon>
        <taxon>Alteromonadales</taxon>
        <taxon>Alteromonadaceae</taxon>
        <taxon>Alteromonas/Salinimonas group</taxon>
        <taxon>Alteromonas</taxon>
    </lineage>
</organism>
<dbReference type="InterPro" id="IPR003439">
    <property type="entry name" value="ABC_transporter-like_ATP-bd"/>
</dbReference>
<dbReference type="EMBL" id="CP052766">
    <property type="protein sequence ID" value="QJR80034.1"/>
    <property type="molecule type" value="Genomic_DNA"/>
</dbReference>
<dbReference type="Proteomes" id="UP000219285">
    <property type="component" value="Chromosome"/>
</dbReference>
<gene>
    <name evidence="4" type="primary">modF</name>
    <name evidence="4" type="ORF">CA267_004180</name>
</gene>
<evidence type="ECO:0000313" key="4">
    <source>
        <dbReference type="EMBL" id="QJR80034.1"/>
    </source>
</evidence>
<name>A0A6M4MA34_9ALTE</name>
<proteinExistence type="predicted"/>
<keyword evidence="1" id="KW-0547">Nucleotide-binding</keyword>
<dbReference type="AlphaFoldDB" id="A0A6M4MA34"/>
<dbReference type="KEGG" id="apel:CA267_004180"/>
<keyword evidence="5" id="KW-1185">Reference proteome</keyword>
<reference evidence="5" key="1">
    <citation type="submission" date="2014-12" db="EMBL/GenBank/DDBJ databases">
        <title>Complete genome sequence of a multi-drug resistant Klebsiella pneumoniae.</title>
        <authorList>
            <person name="Hua X."/>
            <person name="Chen Q."/>
            <person name="Li X."/>
            <person name="Feng Y."/>
            <person name="Ruan Z."/>
            <person name="Yu Y."/>
        </authorList>
    </citation>
    <scope>NUCLEOTIDE SEQUENCE [LARGE SCALE GENOMIC DNA]</scope>
    <source>
        <strain evidence="5">5.12</strain>
    </source>
</reference>
<dbReference type="OrthoDB" id="9805029at2"/>
<keyword evidence="2 4" id="KW-0067">ATP-binding</keyword>
<accession>A0A6M4MA34</accession>
<dbReference type="Gene3D" id="3.40.50.300">
    <property type="entry name" value="P-loop containing nucleotide triphosphate hydrolases"/>
    <property type="match status" value="2"/>
</dbReference>
<dbReference type="NCBIfam" id="NF008186">
    <property type="entry name" value="PRK10938.1"/>
    <property type="match status" value="1"/>
</dbReference>
<feature type="domain" description="ABC transporter" evidence="3">
    <location>
        <begin position="2"/>
        <end position="232"/>
    </location>
</feature>
<dbReference type="InterPro" id="IPR003593">
    <property type="entry name" value="AAA+_ATPase"/>
</dbReference>
<reference evidence="4 5" key="2">
    <citation type="submission" date="2020-04" db="EMBL/GenBank/DDBJ databases">
        <title>Complete genome sequence of Alteromonas pelagimontana 5.12T.</title>
        <authorList>
            <person name="Sinha R.K."/>
            <person name="Krishnan K.P."/>
            <person name="Kurian J.P."/>
        </authorList>
    </citation>
    <scope>NUCLEOTIDE SEQUENCE [LARGE SCALE GENOMIC DNA]</scope>
    <source>
        <strain evidence="4 5">5.12</strain>
    </source>
</reference>
<evidence type="ECO:0000259" key="3">
    <source>
        <dbReference type="PROSITE" id="PS50893"/>
    </source>
</evidence>
<dbReference type="GO" id="GO:0016887">
    <property type="term" value="F:ATP hydrolysis activity"/>
    <property type="evidence" value="ECO:0007669"/>
    <property type="project" value="InterPro"/>
</dbReference>
<sequence length="478" mass="53690">MISLQHCRFILNKHYTLQIDTLNISKGSHTAVVGANGSGKSALAAVLAGEGYLEEGQFEVSGNIGWVSVEQQKRLIEQERQKDDADILDVIPTPTLTKEVILAETDLSKGQSLFARLCDIFRLTPLLSRPFLALSTGETRKVLIAKTLLAFPDIVVLDEPWDGLDTEATQGLQTLLEQYSRDITIILVLNRLSELPAYVQKILYLENGSISWQSSGSNIGEGEKAHLDQLLRMSHVNLFLPAKDEDKHSPELKSRDLPLVILNDGQVKYGDNVIFRGLDWQVNPGQHWQIIGPNGSGKTCLLTMLTGDNPHCYTNDLQIFGYQRGSGESIWDIKQHIGYVSNALHMQYRVNCSLHHVILSGFYDSIGLYEQPTARQKQLAREWLTLIALERYRDTPFQQLSFGDQRLALIARAMVKHPALLILDEPCNGLDELNRLKVLALISLLAREGNTTLLYVNHHQEDVIEGIEQVLDMQKFHL</sequence>
<evidence type="ECO:0000256" key="1">
    <source>
        <dbReference type="ARBA" id="ARBA00022741"/>
    </source>
</evidence>
<feature type="domain" description="ABC transporter" evidence="3">
    <location>
        <begin position="252"/>
        <end position="478"/>
    </location>
</feature>
<dbReference type="PANTHER" id="PTHR43158:SF2">
    <property type="entry name" value="SKFA PEPTIDE EXPORT ATP-BINDING PROTEIN SKFE"/>
    <property type="match status" value="1"/>
</dbReference>
<dbReference type="SUPFAM" id="SSF52540">
    <property type="entry name" value="P-loop containing nucleoside triphosphate hydrolases"/>
    <property type="match status" value="2"/>
</dbReference>
<dbReference type="InterPro" id="IPR017871">
    <property type="entry name" value="ABC_transporter-like_CS"/>
</dbReference>
<dbReference type="RefSeq" id="WP_075608649.1">
    <property type="nucleotide sequence ID" value="NZ_CP052766.1"/>
</dbReference>
<dbReference type="GO" id="GO:0005524">
    <property type="term" value="F:ATP binding"/>
    <property type="evidence" value="ECO:0007669"/>
    <property type="project" value="UniProtKB-KW"/>
</dbReference>
<dbReference type="Pfam" id="PF00005">
    <property type="entry name" value="ABC_tran"/>
    <property type="match status" value="2"/>
</dbReference>